<dbReference type="AlphaFoldDB" id="A0A5J4PTB2"/>
<reference evidence="1 2" key="1">
    <citation type="submission" date="2019-03" db="EMBL/GenBank/DDBJ databases">
        <title>Single cell metagenomics reveals metabolic interactions within the superorganism composed of flagellate Streblomastix strix and complex community of Bacteroidetes bacteria on its surface.</title>
        <authorList>
            <person name="Treitli S.C."/>
            <person name="Kolisko M."/>
            <person name="Husnik F."/>
            <person name="Keeling P."/>
            <person name="Hampl V."/>
        </authorList>
    </citation>
    <scope>NUCLEOTIDE SEQUENCE [LARGE SCALE GENOMIC DNA]</scope>
    <source>
        <strain evidence="1">ST1C</strain>
    </source>
</reference>
<accession>A0A5J4PTB2</accession>
<evidence type="ECO:0000313" key="2">
    <source>
        <dbReference type="Proteomes" id="UP000324800"/>
    </source>
</evidence>
<name>A0A5J4PTB2_9EUKA</name>
<evidence type="ECO:0000313" key="1">
    <source>
        <dbReference type="EMBL" id="KAA6312150.1"/>
    </source>
</evidence>
<organism evidence="1 2">
    <name type="scientific">Streblomastix strix</name>
    <dbReference type="NCBI Taxonomy" id="222440"/>
    <lineage>
        <taxon>Eukaryota</taxon>
        <taxon>Metamonada</taxon>
        <taxon>Preaxostyla</taxon>
        <taxon>Oxymonadida</taxon>
        <taxon>Streblomastigidae</taxon>
        <taxon>Streblomastix</taxon>
    </lineage>
</organism>
<dbReference type="Proteomes" id="UP000324800">
    <property type="component" value="Unassembled WGS sequence"/>
</dbReference>
<dbReference type="EMBL" id="SNRW01048921">
    <property type="protein sequence ID" value="KAA6312150.1"/>
    <property type="molecule type" value="Genomic_DNA"/>
</dbReference>
<comment type="caution">
    <text evidence="1">The sequence shown here is derived from an EMBL/GenBank/DDBJ whole genome shotgun (WGS) entry which is preliminary data.</text>
</comment>
<protein>
    <submittedName>
        <fullName evidence="1">Uncharacterized protein</fullName>
    </submittedName>
</protein>
<proteinExistence type="predicted"/>
<gene>
    <name evidence="1" type="ORF">EZS28_055977</name>
</gene>
<sequence length="86" mass="9448">MKDITALWGSAIHAREQAVIRENCLSDLCTKNSVTVSPLESIIEGKRHCGVFIEGPLGEIDKQATDATVGTPFNYKIPEDITFSRL</sequence>